<dbReference type="InterPro" id="IPR053303">
    <property type="entry name" value="Chloroplast_PPR"/>
</dbReference>
<feature type="compositionally biased region" description="Basic and acidic residues" evidence="3">
    <location>
        <begin position="299"/>
        <end position="317"/>
    </location>
</feature>
<evidence type="ECO:0000256" key="1">
    <source>
        <dbReference type="ARBA" id="ARBA00022737"/>
    </source>
</evidence>
<proteinExistence type="predicted"/>
<evidence type="ECO:0000313" key="6">
    <source>
        <dbReference type="Proteomes" id="UP001318860"/>
    </source>
</evidence>
<sequence>MESSISLTPRSFSLTTRAPVSWPHSPRAIGLLRSEFLSRGHTLRLPRRRCKKLRPKSQSQYYQFLFKASLDSQPIIVAIATVSAISVVYFTYSRKQLNIKQMSGRLTLALSEQIRSMMSWILTDSHRTDLRKKESIDESKDFMEETREINRADTDVGAEIKFRETDVVPGGALIANASQFQSNMVASSARDNLTSQTSEILEIPSMPSVLSKYDVPPFVEEPFDVHANAQELLNSVASEVSVPVMEINLGAALSSANHTHEETDKLGRLKLEFLEEEKFEEERPLGYYSQGFFCQQKDSRKELRKKEKSSLRRDKLKNLSPSSDPKEKHNNDKNNPSWQLRVYNQLLREGRLNDCIELLEDLEENGLLDMDKVYHARFFDVCKSQKAVKEAFRFTRLISNPTLSTFNMLMSVCASSQDSEGAFQVFQYVQEAGLKADCKLYTTLISTCAKSGKVDTMFKEIVYIEEGIESGSWKIKSKVTYGASDIVLIVFCYRKNRNEVINKELKLSVRGTSHAIHQLSRLCGHFAFGIAGQICKMLAFLCNKVFHEMVNAGVEPNVHTYSAIIDGCAKAGQIAKAFGAYGLLRSKNVKADRVVFNALITACGQSGAVHRAFDVLAEMRAETQPIDPDHITIGALMKACASAGQVDRAREVYNMIHEYNIRGTAELYTIAVNSCSGDWEFACSVYDDMIRKGVTPDEMFISALIDVAGHAGKVDAAFEILQEARAKGMHVGIISYSSLMGACSNARGWQKALDLYEDIKRLNLKPTVSMMNALINALCDADQLQKALETLFEMKGIGLCPNTITYSILLVASEKKDDLEAGLLLISEAKKDGVTPNLVMCRCLIAMSNSLSSSVAVLQIYSSSLFSQAMCLRRFQIARAFGEPVLSFTSGQVQLSSKWTSLALMVYRETIIAGTTPTMDELSLVLGCLQLPHDVSVRNRLIENLGVNTDTSKGTNLFSLIDGFGEYDPRAFSLVEEAASLGVIPVVSLKDSPIVVDARNFQVHTAEVYLLTVLKGLKHRLAAGAKLPNVTILLPIEQTQIQTPSGEKTINIASRISQVVAAQLRRLGLSYQGNESYGKIRINGVTIRRWFQPKLNSPFNDKRIDLGSSLRHLALEFESGVGNVRLILVVTFILMRFEITDLSEDSDLDQRYYPSEDKLKV</sequence>
<feature type="repeat" description="PPR" evidence="2">
    <location>
        <begin position="592"/>
        <end position="626"/>
    </location>
</feature>
<feature type="repeat" description="PPR" evidence="2">
    <location>
        <begin position="629"/>
        <end position="663"/>
    </location>
</feature>
<feature type="repeat" description="PPR" evidence="2">
    <location>
        <begin position="767"/>
        <end position="801"/>
    </location>
</feature>
<dbReference type="NCBIfam" id="TIGR00756">
    <property type="entry name" value="PPR"/>
    <property type="match status" value="6"/>
</dbReference>
<dbReference type="Pfam" id="PF01535">
    <property type="entry name" value="PPR"/>
    <property type="match status" value="1"/>
</dbReference>
<gene>
    <name evidence="5" type="ORF">DH2020_006859</name>
</gene>
<dbReference type="Pfam" id="PF13041">
    <property type="entry name" value="PPR_2"/>
    <property type="match status" value="1"/>
</dbReference>
<dbReference type="InterPro" id="IPR011990">
    <property type="entry name" value="TPR-like_helical_dom_sf"/>
</dbReference>
<feature type="repeat" description="PPR" evidence="2">
    <location>
        <begin position="732"/>
        <end position="766"/>
    </location>
</feature>
<dbReference type="Pfam" id="PF13812">
    <property type="entry name" value="PPR_3"/>
    <property type="match status" value="1"/>
</dbReference>
<evidence type="ECO:0000259" key="4">
    <source>
        <dbReference type="Pfam" id="PF17177"/>
    </source>
</evidence>
<feature type="domain" description="PROP1-like PPR" evidence="4">
    <location>
        <begin position="560"/>
        <end position="726"/>
    </location>
</feature>
<feature type="repeat" description="PPR" evidence="2">
    <location>
        <begin position="557"/>
        <end position="591"/>
    </location>
</feature>
<evidence type="ECO:0000313" key="5">
    <source>
        <dbReference type="EMBL" id="KAK6159545.1"/>
    </source>
</evidence>
<feature type="region of interest" description="Disordered" evidence="3">
    <location>
        <begin position="299"/>
        <end position="336"/>
    </location>
</feature>
<dbReference type="Proteomes" id="UP001318860">
    <property type="component" value="Unassembled WGS sequence"/>
</dbReference>
<dbReference type="PANTHER" id="PTHR47935">
    <property type="entry name" value="PENTATRICOPEPTIDE REPEAT-CONTAINING PROTEIN MRL1, CHLOROPLASTIC"/>
    <property type="match status" value="1"/>
</dbReference>
<feature type="repeat" description="PPR" evidence="2">
    <location>
        <begin position="402"/>
        <end position="436"/>
    </location>
</feature>
<reference evidence="5 6" key="1">
    <citation type="journal article" date="2021" name="Comput. Struct. Biotechnol. J.">
        <title>De novo genome assembly of the potent medicinal plant Rehmannia glutinosa using nanopore technology.</title>
        <authorList>
            <person name="Ma L."/>
            <person name="Dong C."/>
            <person name="Song C."/>
            <person name="Wang X."/>
            <person name="Zheng X."/>
            <person name="Niu Y."/>
            <person name="Chen S."/>
            <person name="Feng W."/>
        </authorList>
    </citation>
    <scope>NUCLEOTIDE SEQUENCE [LARGE SCALE GENOMIC DNA]</scope>
    <source>
        <strain evidence="5">DH-2019</strain>
    </source>
</reference>
<accession>A0ABR0XKB5</accession>
<dbReference type="Gene3D" id="1.25.40.10">
    <property type="entry name" value="Tetratricopeptide repeat domain"/>
    <property type="match status" value="4"/>
</dbReference>
<dbReference type="PANTHER" id="PTHR47935:SF1">
    <property type="entry name" value="PENTATRICOPEPTIDE REPEAT-CONTAINING PROTEIN MRL1, CHLOROPLASTIC"/>
    <property type="match status" value="1"/>
</dbReference>
<comment type="caution">
    <text evidence="5">The sequence shown here is derived from an EMBL/GenBank/DDBJ whole genome shotgun (WGS) entry which is preliminary data.</text>
</comment>
<dbReference type="PROSITE" id="PS51375">
    <property type="entry name" value="PPR"/>
    <property type="match status" value="6"/>
</dbReference>
<protein>
    <recommendedName>
        <fullName evidence="4">PROP1-like PPR domain-containing protein</fullName>
    </recommendedName>
</protein>
<keyword evidence="6" id="KW-1185">Reference proteome</keyword>
<evidence type="ECO:0000256" key="3">
    <source>
        <dbReference type="SAM" id="MobiDB-lite"/>
    </source>
</evidence>
<dbReference type="EMBL" id="JABTTQ020000004">
    <property type="protein sequence ID" value="KAK6159545.1"/>
    <property type="molecule type" value="Genomic_DNA"/>
</dbReference>
<organism evidence="5 6">
    <name type="scientific">Rehmannia glutinosa</name>
    <name type="common">Chinese foxglove</name>
    <dbReference type="NCBI Taxonomy" id="99300"/>
    <lineage>
        <taxon>Eukaryota</taxon>
        <taxon>Viridiplantae</taxon>
        <taxon>Streptophyta</taxon>
        <taxon>Embryophyta</taxon>
        <taxon>Tracheophyta</taxon>
        <taxon>Spermatophyta</taxon>
        <taxon>Magnoliopsida</taxon>
        <taxon>eudicotyledons</taxon>
        <taxon>Gunneridae</taxon>
        <taxon>Pentapetalae</taxon>
        <taxon>asterids</taxon>
        <taxon>lamiids</taxon>
        <taxon>Lamiales</taxon>
        <taxon>Orobanchaceae</taxon>
        <taxon>Rehmannieae</taxon>
        <taxon>Rehmannia</taxon>
    </lineage>
</organism>
<dbReference type="Pfam" id="PF17177">
    <property type="entry name" value="PPR_long"/>
    <property type="match status" value="1"/>
</dbReference>
<dbReference type="InterPro" id="IPR033443">
    <property type="entry name" value="PROP1-like_PPR_dom"/>
</dbReference>
<name>A0ABR0XKB5_REHGL</name>
<keyword evidence="1" id="KW-0677">Repeat</keyword>
<evidence type="ECO:0000256" key="2">
    <source>
        <dbReference type="PROSITE-ProRule" id="PRU00708"/>
    </source>
</evidence>
<dbReference type="InterPro" id="IPR002885">
    <property type="entry name" value="PPR_rpt"/>
</dbReference>